<keyword evidence="3 5" id="KW-0732">Signal</keyword>
<proteinExistence type="inferred from homology"/>
<dbReference type="PANTHER" id="PTHR33420">
    <property type="entry name" value="FIMBRIAL SUBUNIT ELFA-RELATED"/>
    <property type="match status" value="1"/>
</dbReference>
<organism evidence="7 8">
    <name type="scientific">Pseudomonas chlororaphis</name>
    <dbReference type="NCBI Taxonomy" id="587753"/>
    <lineage>
        <taxon>Bacteria</taxon>
        <taxon>Pseudomonadati</taxon>
        <taxon>Pseudomonadota</taxon>
        <taxon>Gammaproteobacteria</taxon>
        <taxon>Pseudomonadales</taxon>
        <taxon>Pseudomonadaceae</taxon>
        <taxon>Pseudomonas</taxon>
    </lineage>
</organism>
<evidence type="ECO:0000256" key="2">
    <source>
        <dbReference type="ARBA" id="ARBA00006671"/>
    </source>
</evidence>
<gene>
    <name evidence="7" type="primary">sfaA</name>
    <name evidence="7" type="ORF">NCTC7357_00974</name>
</gene>
<evidence type="ECO:0000256" key="5">
    <source>
        <dbReference type="SAM" id="SignalP"/>
    </source>
</evidence>
<dbReference type="InterPro" id="IPR000259">
    <property type="entry name" value="Adhesion_dom_fimbrial"/>
</dbReference>
<dbReference type="AlphaFoldDB" id="A0AAX3FPS1"/>
<dbReference type="RefSeq" id="WP_124324763.1">
    <property type="nucleotide sequence ID" value="NZ_CP118137.1"/>
</dbReference>
<comment type="subcellular location">
    <subcellularLocation>
        <location evidence="1">Fimbrium</location>
    </subcellularLocation>
</comment>
<comment type="similarity">
    <text evidence="2">Belongs to the fimbrial protein family.</text>
</comment>
<evidence type="ECO:0000313" key="7">
    <source>
        <dbReference type="EMBL" id="VEF72738.1"/>
    </source>
</evidence>
<feature type="signal peptide" evidence="5">
    <location>
        <begin position="1"/>
        <end position="24"/>
    </location>
</feature>
<name>A0AAX3FPS1_9PSED</name>
<feature type="chain" id="PRO_5043601116" evidence="5">
    <location>
        <begin position="25"/>
        <end position="177"/>
    </location>
</feature>
<dbReference type="EMBL" id="LR134334">
    <property type="protein sequence ID" value="VEF72738.1"/>
    <property type="molecule type" value="Genomic_DNA"/>
</dbReference>
<dbReference type="InterPro" id="IPR008966">
    <property type="entry name" value="Adhesion_dom_sf"/>
</dbReference>
<evidence type="ECO:0000259" key="6">
    <source>
        <dbReference type="Pfam" id="PF00419"/>
    </source>
</evidence>
<reference evidence="7 8" key="1">
    <citation type="submission" date="2018-12" db="EMBL/GenBank/DDBJ databases">
        <authorList>
            <consortium name="Pathogen Informatics"/>
        </authorList>
    </citation>
    <scope>NUCLEOTIDE SEQUENCE [LARGE SCALE GENOMIC DNA]</scope>
    <source>
        <strain evidence="7 8">NCTC7357</strain>
    </source>
</reference>
<dbReference type="InterPro" id="IPR050263">
    <property type="entry name" value="Bact_Fimbrial_Adh_Pro"/>
</dbReference>
<dbReference type="Gene3D" id="2.60.40.1090">
    <property type="entry name" value="Fimbrial-type adhesion domain"/>
    <property type="match status" value="1"/>
</dbReference>
<dbReference type="Proteomes" id="UP000277437">
    <property type="component" value="Chromosome"/>
</dbReference>
<feature type="domain" description="Fimbrial-type adhesion" evidence="6">
    <location>
        <begin position="29"/>
        <end position="177"/>
    </location>
</feature>
<keyword evidence="4" id="KW-0281">Fimbrium</keyword>
<dbReference type="InterPro" id="IPR036937">
    <property type="entry name" value="Adhesion_dom_fimbrial_sf"/>
</dbReference>
<dbReference type="GO" id="GO:0009289">
    <property type="term" value="C:pilus"/>
    <property type="evidence" value="ECO:0007669"/>
    <property type="project" value="UniProtKB-SubCell"/>
</dbReference>
<dbReference type="Pfam" id="PF00419">
    <property type="entry name" value="Fimbrial"/>
    <property type="match status" value="1"/>
</dbReference>
<evidence type="ECO:0000313" key="8">
    <source>
        <dbReference type="Proteomes" id="UP000277437"/>
    </source>
</evidence>
<dbReference type="PANTHER" id="PTHR33420:SF3">
    <property type="entry name" value="FIMBRIAL SUBUNIT ELFA"/>
    <property type="match status" value="1"/>
</dbReference>
<evidence type="ECO:0000256" key="1">
    <source>
        <dbReference type="ARBA" id="ARBA00004561"/>
    </source>
</evidence>
<evidence type="ECO:0000256" key="4">
    <source>
        <dbReference type="ARBA" id="ARBA00023263"/>
    </source>
</evidence>
<accession>A0AAX3FPS1</accession>
<dbReference type="GO" id="GO:0043709">
    <property type="term" value="P:cell adhesion involved in single-species biofilm formation"/>
    <property type="evidence" value="ECO:0007669"/>
    <property type="project" value="TreeGrafter"/>
</dbReference>
<dbReference type="SUPFAM" id="SSF49401">
    <property type="entry name" value="Bacterial adhesins"/>
    <property type="match status" value="1"/>
</dbReference>
<sequence>MKKFSLKPLCAAVILGAGSEAAMAADGEINFTGKITDNTCAVTVNDLNSGAGNTVNLGDVSTKSLDKANAVAGGGGFTLAITGCDLTQLKTASVRLQSMSGTAGPNGQWIGINTGSGAATNVAVQIKDFSDKDVQLGMASTPYDVTQPLRFTTNYIATGVATPGTVNAKASFTVEYQ</sequence>
<evidence type="ECO:0000256" key="3">
    <source>
        <dbReference type="ARBA" id="ARBA00022729"/>
    </source>
</evidence>
<protein>
    <submittedName>
        <fullName evidence="7">Type 1 pili subunit FimI</fullName>
    </submittedName>
</protein>